<dbReference type="SUPFAM" id="SSF57756">
    <property type="entry name" value="Retrovirus zinc finger-like domains"/>
    <property type="match status" value="1"/>
</dbReference>
<dbReference type="Gene3D" id="1.20.5.4130">
    <property type="match status" value="1"/>
</dbReference>
<dbReference type="CDD" id="cd09272">
    <property type="entry name" value="RNase_HI_RT_Ty1"/>
    <property type="match status" value="1"/>
</dbReference>
<dbReference type="Pfam" id="PF00931">
    <property type="entry name" value="NB-ARC"/>
    <property type="match status" value="1"/>
</dbReference>
<keyword evidence="2" id="KW-0433">Leucine-rich repeat</keyword>
<evidence type="ECO:0000256" key="6">
    <source>
        <dbReference type="ARBA" id="ARBA00022821"/>
    </source>
</evidence>
<dbReference type="Pfam" id="PF25597">
    <property type="entry name" value="SH3_retrovirus"/>
    <property type="match status" value="1"/>
</dbReference>
<comment type="caution">
    <text evidence="10">The sequence shown here is derived from an EMBL/GenBank/DDBJ whole genome shotgun (WGS) entry which is preliminary data.</text>
</comment>
<dbReference type="InterPro" id="IPR025724">
    <property type="entry name" value="GAG-pre-integrase_dom"/>
</dbReference>
<dbReference type="Pfam" id="PF00665">
    <property type="entry name" value="rve"/>
    <property type="match status" value="1"/>
</dbReference>
<dbReference type="Pfam" id="PF18052">
    <property type="entry name" value="Rx_N"/>
    <property type="match status" value="1"/>
</dbReference>
<keyword evidence="6" id="KW-0611">Plant defense</keyword>
<dbReference type="InterPro" id="IPR002182">
    <property type="entry name" value="NB-ARC"/>
</dbReference>
<dbReference type="PROSITE" id="PS50994">
    <property type="entry name" value="INTEGRASE"/>
    <property type="match status" value="1"/>
</dbReference>
<dbReference type="GO" id="GO:0015074">
    <property type="term" value="P:DNA integration"/>
    <property type="evidence" value="ECO:0007669"/>
    <property type="project" value="InterPro"/>
</dbReference>
<dbReference type="InterPro" id="IPR001584">
    <property type="entry name" value="Integrase_cat-core"/>
</dbReference>
<dbReference type="Pfam" id="PF14223">
    <property type="entry name" value="Retrotran_gag_2"/>
    <property type="match status" value="1"/>
</dbReference>
<dbReference type="EMBL" id="JARYMX010000004">
    <property type="protein sequence ID" value="KAJ9554114.1"/>
    <property type="molecule type" value="Genomic_DNA"/>
</dbReference>
<organism evidence="10 11">
    <name type="scientific">Centaurea solstitialis</name>
    <name type="common">yellow star-thistle</name>
    <dbReference type="NCBI Taxonomy" id="347529"/>
    <lineage>
        <taxon>Eukaryota</taxon>
        <taxon>Viridiplantae</taxon>
        <taxon>Streptophyta</taxon>
        <taxon>Embryophyta</taxon>
        <taxon>Tracheophyta</taxon>
        <taxon>Spermatophyta</taxon>
        <taxon>Magnoliopsida</taxon>
        <taxon>eudicotyledons</taxon>
        <taxon>Gunneridae</taxon>
        <taxon>Pentapetalae</taxon>
        <taxon>asterids</taxon>
        <taxon>campanulids</taxon>
        <taxon>Asterales</taxon>
        <taxon>Asteraceae</taxon>
        <taxon>Carduoideae</taxon>
        <taxon>Cardueae</taxon>
        <taxon>Centaureinae</taxon>
        <taxon>Centaurea</taxon>
    </lineage>
</organism>
<keyword evidence="5" id="KW-0645">Protease</keyword>
<reference evidence="10" key="1">
    <citation type="submission" date="2023-03" db="EMBL/GenBank/DDBJ databases">
        <title>Chromosome-scale reference genome and RAD-based genetic map of yellow starthistle (Centaurea solstitialis) reveal putative structural variation and QTLs associated with invader traits.</title>
        <authorList>
            <person name="Reatini B."/>
            <person name="Cang F.A."/>
            <person name="Jiang Q."/>
            <person name="Mckibben M.T.W."/>
            <person name="Barker M.S."/>
            <person name="Rieseberg L.H."/>
            <person name="Dlugosch K.M."/>
        </authorList>
    </citation>
    <scope>NUCLEOTIDE SEQUENCE</scope>
    <source>
        <strain evidence="10">CAN-66</strain>
        <tissue evidence="10">Leaf</tissue>
    </source>
</reference>
<dbReference type="GO" id="GO:0043531">
    <property type="term" value="F:ADP binding"/>
    <property type="evidence" value="ECO:0007669"/>
    <property type="project" value="InterPro"/>
</dbReference>
<dbReference type="Pfam" id="PF23598">
    <property type="entry name" value="LRR_14"/>
    <property type="match status" value="1"/>
</dbReference>
<dbReference type="InterPro" id="IPR036388">
    <property type="entry name" value="WH-like_DNA-bd_sf"/>
</dbReference>
<dbReference type="PANTHER" id="PTHR23155:SF1193">
    <property type="entry name" value="DISEASE RESISTANCE PROTEIN RPP13-RELATED"/>
    <property type="match status" value="1"/>
</dbReference>
<dbReference type="PANTHER" id="PTHR23155">
    <property type="entry name" value="DISEASE RESISTANCE PROTEIN RP"/>
    <property type="match status" value="1"/>
</dbReference>
<dbReference type="InterPro" id="IPR058922">
    <property type="entry name" value="WHD_DRP"/>
</dbReference>
<keyword evidence="4" id="KW-0547">Nucleotide-binding</keyword>
<keyword evidence="11" id="KW-1185">Reference proteome</keyword>
<proteinExistence type="inferred from homology"/>
<dbReference type="InterPro" id="IPR043502">
    <property type="entry name" value="DNA/RNA_pol_sf"/>
</dbReference>
<dbReference type="Gene3D" id="3.80.10.10">
    <property type="entry name" value="Ribonuclease Inhibitor"/>
    <property type="match status" value="1"/>
</dbReference>
<dbReference type="GO" id="GO:0051607">
    <property type="term" value="P:defense response to virus"/>
    <property type="evidence" value="ECO:0007669"/>
    <property type="project" value="UniProtKB-ARBA"/>
</dbReference>
<dbReference type="GO" id="GO:0005524">
    <property type="term" value="F:ATP binding"/>
    <property type="evidence" value="ECO:0007669"/>
    <property type="project" value="UniProtKB-KW"/>
</dbReference>
<keyword evidence="5" id="KW-0064">Aspartyl protease</keyword>
<evidence type="ECO:0000259" key="9">
    <source>
        <dbReference type="PROSITE" id="PS50994"/>
    </source>
</evidence>
<dbReference type="SUPFAM" id="SSF53098">
    <property type="entry name" value="Ribonuclease H-like"/>
    <property type="match status" value="1"/>
</dbReference>
<dbReference type="GO" id="GO:0004190">
    <property type="term" value="F:aspartic-type endopeptidase activity"/>
    <property type="evidence" value="ECO:0007669"/>
    <property type="project" value="UniProtKB-KW"/>
</dbReference>
<evidence type="ECO:0000256" key="8">
    <source>
        <dbReference type="SAM" id="MobiDB-lite"/>
    </source>
</evidence>
<evidence type="ECO:0000256" key="3">
    <source>
        <dbReference type="ARBA" id="ARBA00022737"/>
    </source>
</evidence>
<dbReference type="PRINTS" id="PR00364">
    <property type="entry name" value="DISEASERSIST"/>
</dbReference>
<dbReference type="CDD" id="cd14798">
    <property type="entry name" value="RX-CC_like"/>
    <property type="match status" value="1"/>
</dbReference>
<dbReference type="Gene3D" id="1.10.8.430">
    <property type="entry name" value="Helical domain of apoptotic protease-activating factors"/>
    <property type="match status" value="1"/>
</dbReference>
<dbReference type="Gene3D" id="3.40.50.300">
    <property type="entry name" value="P-loop containing nucleotide triphosphate hydrolases"/>
    <property type="match status" value="1"/>
</dbReference>
<feature type="region of interest" description="Disordered" evidence="8">
    <location>
        <begin position="226"/>
        <end position="273"/>
    </location>
</feature>
<dbReference type="InterPro" id="IPR055414">
    <property type="entry name" value="LRR_R13L4/SHOC2-like"/>
</dbReference>
<keyword evidence="5" id="KW-0378">Hydrolase</keyword>
<comment type="similarity">
    <text evidence="1">Belongs to the disease resistance NB-LRR family.</text>
</comment>
<protein>
    <recommendedName>
        <fullName evidence="9">Integrase catalytic domain-containing protein</fullName>
    </recommendedName>
</protein>
<evidence type="ECO:0000256" key="1">
    <source>
        <dbReference type="ARBA" id="ARBA00008894"/>
    </source>
</evidence>
<dbReference type="Pfam" id="PF22936">
    <property type="entry name" value="Pol_BBD"/>
    <property type="match status" value="1"/>
</dbReference>
<keyword evidence="7" id="KW-0067">ATP-binding</keyword>
<dbReference type="Pfam" id="PF13976">
    <property type="entry name" value="gag_pre-integrs"/>
    <property type="match status" value="1"/>
</dbReference>
<dbReference type="Proteomes" id="UP001172457">
    <property type="component" value="Chromosome 4"/>
</dbReference>
<dbReference type="Gene3D" id="1.10.10.10">
    <property type="entry name" value="Winged helix-like DNA-binding domain superfamily/Winged helix DNA-binding domain"/>
    <property type="match status" value="1"/>
</dbReference>
<dbReference type="InterPro" id="IPR027417">
    <property type="entry name" value="P-loop_NTPase"/>
</dbReference>
<dbReference type="Pfam" id="PF23559">
    <property type="entry name" value="WHD_DRP"/>
    <property type="match status" value="1"/>
</dbReference>
<evidence type="ECO:0000256" key="5">
    <source>
        <dbReference type="ARBA" id="ARBA00022750"/>
    </source>
</evidence>
<dbReference type="SUPFAM" id="SSF56672">
    <property type="entry name" value="DNA/RNA polymerases"/>
    <property type="match status" value="1"/>
</dbReference>
<evidence type="ECO:0000256" key="2">
    <source>
        <dbReference type="ARBA" id="ARBA00022614"/>
    </source>
</evidence>
<feature type="compositionally biased region" description="Low complexity" evidence="8">
    <location>
        <begin position="238"/>
        <end position="254"/>
    </location>
</feature>
<dbReference type="FunFam" id="1.10.10.10:FF:000322">
    <property type="entry name" value="Probable disease resistance protein At1g63360"/>
    <property type="match status" value="1"/>
</dbReference>
<evidence type="ECO:0000256" key="4">
    <source>
        <dbReference type="ARBA" id="ARBA00022741"/>
    </source>
</evidence>
<dbReference type="GO" id="GO:0008270">
    <property type="term" value="F:zinc ion binding"/>
    <property type="evidence" value="ECO:0007669"/>
    <property type="project" value="InterPro"/>
</dbReference>
<keyword evidence="3" id="KW-0677">Repeat</keyword>
<dbReference type="SUPFAM" id="SSF52540">
    <property type="entry name" value="P-loop containing nucleoside triphosphate hydrolases"/>
    <property type="match status" value="1"/>
</dbReference>
<dbReference type="InterPro" id="IPR032675">
    <property type="entry name" value="LRR_dom_sf"/>
</dbReference>
<accession>A0AA38T497</accession>
<feature type="domain" description="Integrase catalytic" evidence="9">
    <location>
        <begin position="506"/>
        <end position="669"/>
    </location>
</feature>
<dbReference type="SUPFAM" id="SSF52058">
    <property type="entry name" value="L domain-like"/>
    <property type="match status" value="1"/>
</dbReference>
<dbReference type="InterPro" id="IPR036397">
    <property type="entry name" value="RNaseH_sf"/>
</dbReference>
<dbReference type="InterPro" id="IPR057670">
    <property type="entry name" value="SH3_retrovirus"/>
</dbReference>
<dbReference type="GO" id="GO:0003676">
    <property type="term" value="F:nucleic acid binding"/>
    <property type="evidence" value="ECO:0007669"/>
    <property type="project" value="InterPro"/>
</dbReference>
<evidence type="ECO:0000256" key="7">
    <source>
        <dbReference type="ARBA" id="ARBA00022840"/>
    </source>
</evidence>
<evidence type="ECO:0000313" key="11">
    <source>
        <dbReference type="Proteomes" id="UP001172457"/>
    </source>
</evidence>
<dbReference type="InterPro" id="IPR044974">
    <property type="entry name" value="Disease_R_plants"/>
</dbReference>
<sequence length="2295" mass="257785">MSSIINSSTIATAITCKLTRTNFLLWKAQVVPILRGVQLFGYLDGTIPIPATTVTVGTGTDARQLPNPARDTWVIQDQAIIGGLLASMTEDVLPQLTRCIDTSRQLWTSLHTMFSAQHRGNSIQIRTQLSNTRKGDMSASEYYQKMTGFADTMANIGHPMSDEEVIGYILAGLGPGHGDLFTAITVLSNQRAVTLPEFYSYLIAHEAQAASMSGTTEFISSANNVTRQDSNAPRRNHGNNGYNTFNNQRNNYRNGGAGSRGRGRGRGKNNSGSRCQVCGIPGHIALNCRNRFNHAYQAEEYRSGNSVTMGGQNTDTNWYVDTGATDHLTSDLDRLSVQERYHGKDQVQVANGAGLHISHIGHSTIPGLDRPLLLKNILHVPNINKHLLSAYKLVSDNNVFIEFHDNAFFVKDKATKKTLLRGRSKRGLYPVPIGRFSFTTPHHASSGVKVSSSQWHRRLGHPTSTIVRSILKSNKLGCSFENESSVCDACQRAKSHQLPYNNSIRVTSSPLELVHTDVWGPAQLSSGGFKYYVSFVDDYSRYTWIYVIKNKSDVEQIFYDFQNHVERLLNAKIRTIQSDWGGEYHRLHKYFQRSGISHRVSCPHTSQQNGMAERKHRHIVETGLALLAHSSLPLRFWDEAFLTACYLINRMPSRTLNNSTPITRLLNITPDYSFLRTFGCACWPSLRKYNSHKLDFRSKLCVFLGYSSMHKGYKCLDKSTGRIYISRDVIFDESRFPVATPSFSATPSSMSQVVSFPQSEPVIVNDHMRNYDLSLLLSNTSNAAATPPQSARMPAYVIDDVPGSAVAPPVQDAQQPASMDVVSTLQDFSTNDSVPTTAAGDASVPTTAAGDAPVPTTAAGDAPLVVHASPPRPPPPGVTTRGRAGKSFPRKFTDGTIKYDPNKSAFFAEPTSHRLALSDPMWRSAMEAEFDALMKNNTWDLVPRPTRVNVVSSKWVFKLKQHPDGSIDKHKARLVARGFTQQYGVDYQDTFSPVVKPATVRLILSLAVSRGWHLRQIDVSNAFLHGFLNEEVYMQQPPGFEDPQRPDYVCKLKKALYGLKQSSRAWFSRLSDRLHQLGFQSSKADTSLFLFHHGDITIYMLVYVDDIVIAGSSQQAVDQLVCALSSSFPIKDLGRLRYFLGIEVAYNSGGITLMQHKYASDLLHRAHMENCKSVSTPMSVTDKLARDFGTFLSDADALKYRSMVGGLQYLTLTRPDISFAVNKVCQYLSKPTDIHWEAVKRILRYVKGTTTTGLRIRKSSSTLLSVFTDADWAGCVDDRRSTGGFAVFLGPNLISWSSRKQPTVSRSSTEAEYKSLANGTSEATWVQSLLKELGIYQSRPPVLWCDNLGATYLTANPVFHARTKHIEVDFHFVREKVAMGALDVRFISSNDQVADGFTKPATRNMLDRLRYNLNLVTVKIEGESVEFLLGNLKQLLVYNAHLISTVKEQVDSLCNDLRLLAAFVKDTTETHSKHAVVKELVRRIRIEVYKAEDIVDMFVVHASVQKSRSSLEKAFHIADYPMKLRSVGKEIEDIRRRVKEIYDNKLFGYEALGRRESGPRCPPTVEEDNVVGFDQEAEKIVGWLKADTAELDVISVVGMGGLGKTTLVKKVYNDPSIQYEFFVRSWVYVSQVYSQRELFLKILHDVTRENKDTSEWSVDTVADELRARLRDGRYLIVLDDVWTKQAWDDLKMVFPNTRNGSRILVTSRNKDVALHANTIRPPYQLRFLTDDESFELIEKKVFAKGSHCPKELEGVGKQIARKCYGLPLALVVIAGILRKKDKTRGWWEKVEEKVNTYVAMEPEQCMDVLALSYNHLPYDLKACFLYFGVFPEDFEIPVRKLIHIWVAEGFIQRIGDASAEEMAEENLQDLVDRNLVLVEKRRANGGIKTCRVHDMLHDMCVKQAEEEDFFKEIKGVEQSSYIKSVGPTVFRRLCVHSRVSDYVSSKPDSPHVRSFLCYAKEETVLAPDLITYFPGSFRLLRVLDVRPISFPRFPSIQLVHLRYIALLGTFKVLPAAISNLWNLQTLIVETTFRNIEVQADLWKLLQLRHVYTSAASELPTPSSKTKKGVKDPLVNENLRTMSKVSPNTCTDVILARTPNLQKLGVRGNLNSLLEEKKGICKFDNIAKLSHLETLKLLNDTYPVSPFDGKLRSLPGWYKFPPKLKKLTLSDTMLNWEHMSVLGKLPGLEVLKLGDNAFVGERWDTPDGSFVRLRVLEIGKTNLAIWEAAGDQFPQLQRLCLKHCEQLVAVPSGLEGIPTLEVLELCWTSRSAVASAHRIQKNFKLLVFPPDQETQT</sequence>
<feature type="region of interest" description="Disordered" evidence="8">
    <location>
        <begin position="830"/>
        <end position="894"/>
    </location>
</feature>
<dbReference type="InterPro" id="IPR038005">
    <property type="entry name" value="RX-like_CC"/>
</dbReference>
<dbReference type="GO" id="GO:0098542">
    <property type="term" value="P:defense response to other organism"/>
    <property type="evidence" value="ECO:0007669"/>
    <property type="project" value="TreeGrafter"/>
</dbReference>
<dbReference type="InterPro" id="IPR054722">
    <property type="entry name" value="PolX-like_BBD"/>
</dbReference>
<dbReference type="InterPro" id="IPR036875">
    <property type="entry name" value="Znf_CCHC_sf"/>
</dbReference>
<dbReference type="Gene3D" id="3.30.420.10">
    <property type="entry name" value="Ribonuclease H-like superfamily/Ribonuclease H"/>
    <property type="match status" value="1"/>
</dbReference>
<dbReference type="Pfam" id="PF07727">
    <property type="entry name" value="RVT_2"/>
    <property type="match status" value="1"/>
</dbReference>
<dbReference type="FunFam" id="3.40.50.300:FF:001091">
    <property type="entry name" value="Probable disease resistance protein At1g61300"/>
    <property type="match status" value="1"/>
</dbReference>
<evidence type="ECO:0000313" key="10">
    <source>
        <dbReference type="EMBL" id="KAJ9554114.1"/>
    </source>
</evidence>
<gene>
    <name evidence="10" type="ORF">OSB04_018159</name>
</gene>
<dbReference type="InterPro" id="IPR012337">
    <property type="entry name" value="RNaseH-like_sf"/>
</dbReference>
<dbReference type="InterPro" id="IPR041118">
    <property type="entry name" value="Rx_N"/>
</dbReference>
<dbReference type="InterPro" id="IPR042197">
    <property type="entry name" value="Apaf_helical"/>
</dbReference>
<name>A0AA38T497_9ASTR</name>
<dbReference type="InterPro" id="IPR013103">
    <property type="entry name" value="RVT_2"/>
</dbReference>